<dbReference type="PROSITE" id="PS51892">
    <property type="entry name" value="SUBTILASE"/>
    <property type="match status" value="1"/>
</dbReference>
<evidence type="ECO:0000256" key="4">
    <source>
        <dbReference type="ARBA" id="ARBA00022825"/>
    </source>
</evidence>
<dbReference type="InterPro" id="IPR000209">
    <property type="entry name" value="Peptidase_S8/S53_dom"/>
</dbReference>
<gene>
    <name evidence="8" type="ORF">FHR20_002978</name>
</gene>
<proteinExistence type="inferred from homology"/>
<evidence type="ECO:0000259" key="7">
    <source>
        <dbReference type="Pfam" id="PF00082"/>
    </source>
</evidence>
<keyword evidence="4 5" id="KW-0720">Serine protease</keyword>
<dbReference type="PANTHER" id="PTHR43806">
    <property type="entry name" value="PEPTIDASE S8"/>
    <property type="match status" value="1"/>
</dbReference>
<dbReference type="AlphaFoldDB" id="A0A7X5V284"/>
<evidence type="ECO:0000256" key="6">
    <source>
        <dbReference type="RuleBase" id="RU003355"/>
    </source>
</evidence>
<dbReference type="Gene3D" id="3.40.50.200">
    <property type="entry name" value="Peptidase S8/S53 domain"/>
    <property type="match status" value="1"/>
</dbReference>
<evidence type="ECO:0000256" key="5">
    <source>
        <dbReference type="PROSITE-ProRule" id="PRU01240"/>
    </source>
</evidence>
<keyword evidence="2 5" id="KW-0645">Protease</keyword>
<dbReference type="InterPro" id="IPR015500">
    <property type="entry name" value="Peptidase_S8_subtilisin-rel"/>
</dbReference>
<feature type="domain" description="Peptidase S8/S53" evidence="7">
    <location>
        <begin position="180"/>
        <end position="460"/>
    </location>
</feature>
<dbReference type="RefSeq" id="WP_167300310.1">
    <property type="nucleotide sequence ID" value="NZ_JAASQV010000002.1"/>
</dbReference>
<evidence type="ECO:0000313" key="8">
    <source>
        <dbReference type="EMBL" id="NIJ66016.1"/>
    </source>
</evidence>
<dbReference type="GO" id="GO:0004252">
    <property type="term" value="F:serine-type endopeptidase activity"/>
    <property type="evidence" value="ECO:0007669"/>
    <property type="project" value="UniProtKB-UniRule"/>
</dbReference>
<evidence type="ECO:0000256" key="1">
    <source>
        <dbReference type="ARBA" id="ARBA00011073"/>
    </source>
</evidence>
<feature type="active site" description="Charge relay system" evidence="5">
    <location>
        <position position="246"/>
    </location>
</feature>
<comment type="similarity">
    <text evidence="1 5 6">Belongs to the peptidase S8 family.</text>
</comment>
<dbReference type="PRINTS" id="PR00723">
    <property type="entry name" value="SUBTILISIN"/>
</dbReference>
<dbReference type="SUPFAM" id="SSF52743">
    <property type="entry name" value="Subtilisin-like"/>
    <property type="match status" value="1"/>
</dbReference>
<dbReference type="PANTHER" id="PTHR43806:SF11">
    <property type="entry name" value="CEREVISIN-RELATED"/>
    <property type="match status" value="1"/>
</dbReference>
<dbReference type="InterPro" id="IPR023827">
    <property type="entry name" value="Peptidase_S8_Asp-AS"/>
</dbReference>
<comment type="caution">
    <text evidence="8">The sequence shown here is derived from an EMBL/GenBank/DDBJ whole genome shotgun (WGS) entry which is preliminary data.</text>
</comment>
<protein>
    <submittedName>
        <fullName evidence="8">Subtilisin family serine protease</fullName>
    </submittedName>
</protein>
<dbReference type="Proteomes" id="UP000564677">
    <property type="component" value="Unassembled WGS sequence"/>
</dbReference>
<dbReference type="GO" id="GO:0006508">
    <property type="term" value="P:proteolysis"/>
    <property type="evidence" value="ECO:0007669"/>
    <property type="project" value="UniProtKB-KW"/>
</dbReference>
<organism evidence="8 9">
    <name type="scientific">Sphingomonas leidyi</name>
    <dbReference type="NCBI Taxonomy" id="68569"/>
    <lineage>
        <taxon>Bacteria</taxon>
        <taxon>Pseudomonadati</taxon>
        <taxon>Pseudomonadota</taxon>
        <taxon>Alphaproteobacteria</taxon>
        <taxon>Sphingomonadales</taxon>
        <taxon>Sphingomonadaceae</taxon>
        <taxon>Sphingomonas</taxon>
    </lineage>
</organism>
<evidence type="ECO:0000256" key="3">
    <source>
        <dbReference type="ARBA" id="ARBA00022801"/>
    </source>
</evidence>
<dbReference type="Pfam" id="PF00082">
    <property type="entry name" value="Peptidase_S8"/>
    <property type="match status" value="1"/>
</dbReference>
<keyword evidence="3 5" id="KW-0378">Hydrolase</keyword>
<sequence>MTARLGRLVQPWAHRAGAYAAPGSLLVRLKLGEVPAGIPAALDVRRRAAQPAETTRHDILDRVVKSFGGTLRVSRLHAAAQALHAIGARNRGYSEAEEISGIARVLRLDVEPDTHIGSLAVSLMQLDIVESAMPNYLCTVGLDGLAHPPRRDEDDDNQGWDPRDMIHARQALAYCAGDGGVIVGVVDSGINPHHPEFSSQALDTGDRLRRGYDTVQLSEGQLATGIRLLGDNKGADTDPTDRYVGHGTACAAIIGGSGAGLPPGVAGACRLLPIRSLGAAQPPDHKPIGIGAISDLDMGLVMAAQLGANVINCSFGTDDEAIEPGMPKPHAEAVAYATERGCTLVAASGNSGDRRVYWPAAFPQVIAVGAIDAERRVAGFSTSGDHVALCAPGVNIRTADLDGYQRATGTSFAAPFVAGAAALLVARAQERAAALDPETIRRVLIASAQPHRADIADGNGAGILDAARALALLDRAIDADDTTELGGADDG</sequence>
<accession>A0A7X5V284</accession>
<feature type="active site" description="Charge relay system" evidence="5">
    <location>
        <position position="411"/>
    </location>
</feature>
<dbReference type="InterPro" id="IPR050131">
    <property type="entry name" value="Peptidase_S8_subtilisin-like"/>
</dbReference>
<feature type="active site" description="Charge relay system" evidence="5">
    <location>
        <position position="187"/>
    </location>
</feature>
<dbReference type="InterPro" id="IPR036852">
    <property type="entry name" value="Peptidase_S8/S53_dom_sf"/>
</dbReference>
<keyword evidence="9" id="KW-1185">Reference proteome</keyword>
<evidence type="ECO:0000256" key="2">
    <source>
        <dbReference type="ARBA" id="ARBA00022670"/>
    </source>
</evidence>
<evidence type="ECO:0000313" key="9">
    <source>
        <dbReference type="Proteomes" id="UP000564677"/>
    </source>
</evidence>
<dbReference type="EMBL" id="JAASQV010000002">
    <property type="protein sequence ID" value="NIJ66016.1"/>
    <property type="molecule type" value="Genomic_DNA"/>
</dbReference>
<dbReference type="InterPro" id="IPR023828">
    <property type="entry name" value="Peptidase_S8_Ser-AS"/>
</dbReference>
<reference evidence="8 9" key="1">
    <citation type="submission" date="2020-03" db="EMBL/GenBank/DDBJ databases">
        <title>Genomic Encyclopedia of Type Strains, Phase IV (KMG-IV): sequencing the most valuable type-strain genomes for metagenomic binning, comparative biology and taxonomic classification.</title>
        <authorList>
            <person name="Goeker M."/>
        </authorList>
    </citation>
    <scope>NUCLEOTIDE SEQUENCE [LARGE SCALE GENOMIC DNA]</scope>
    <source>
        <strain evidence="8 9">DSM 4733</strain>
    </source>
</reference>
<dbReference type="PROSITE" id="PS00138">
    <property type="entry name" value="SUBTILASE_SER"/>
    <property type="match status" value="1"/>
</dbReference>
<name>A0A7X5V284_9SPHN</name>
<dbReference type="PROSITE" id="PS00136">
    <property type="entry name" value="SUBTILASE_ASP"/>
    <property type="match status" value="1"/>
</dbReference>